<feature type="domain" description="Photolyase/cryptochrome alpha/beta" evidence="9">
    <location>
        <begin position="4"/>
        <end position="162"/>
    </location>
</feature>
<feature type="compositionally biased region" description="Basic residues" evidence="8">
    <location>
        <begin position="543"/>
        <end position="557"/>
    </location>
</feature>
<comment type="cofactor">
    <cofactor evidence="7">
        <name>(6R)-5,10-methylene-5,6,7,8-tetrahydrofolate</name>
        <dbReference type="ChEBI" id="CHEBI:15636"/>
    </cofactor>
    <text evidence="7">Binds 1 5,10-methenyltetrahydrofolate (MTHF) per subunit.</text>
</comment>
<dbReference type="PANTHER" id="PTHR11455">
    <property type="entry name" value="CRYPTOCHROME"/>
    <property type="match status" value="1"/>
</dbReference>
<dbReference type="GO" id="GO:0071949">
    <property type="term" value="F:FAD binding"/>
    <property type="evidence" value="ECO:0007669"/>
    <property type="project" value="TreeGrafter"/>
</dbReference>
<dbReference type="PROSITE" id="PS51645">
    <property type="entry name" value="PHR_CRY_ALPHA_BETA"/>
    <property type="match status" value="1"/>
</dbReference>
<dbReference type="Gene3D" id="3.40.50.620">
    <property type="entry name" value="HUPs"/>
    <property type="match status" value="1"/>
</dbReference>
<gene>
    <name evidence="10" type="ORF">BZ3500_MVSOF-1268-A1-R1_CHR1-3G02131</name>
</gene>
<name>A0A2X0L992_9BASI</name>
<dbReference type="EMBL" id="FMWP01000014">
    <property type="protein sequence ID" value="SCZ90658.1"/>
    <property type="molecule type" value="Genomic_DNA"/>
</dbReference>
<dbReference type="Proteomes" id="UP000249723">
    <property type="component" value="Unassembled WGS sequence"/>
</dbReference>
<evidence type="ECO:0000256" key="6">
    <source>
        <dbReference type="PIRSR" id="PIRSR602081-2"/>
    </source>
</evidence>
<dbReference type="SUPFAM" id="SSF52425">
    <property type="entry name" value="Cryptochrome/photolyase, N-terminal domain"/>
    <property type="match status" value="1"/>
</dbReference>
<dbReference type="OrthoDB" id="435881at2759"/>
<evidence type="ECO:0000313" key="10">
    <source>
        <dbReference type="EMBL" id="SCZ90658.1"/>
    </source>
</evidence>
<feature type="site" description="Electron transfer via tryptophanyl radical" evidence="6">
    <location>
        <position position="443"/>
    </location>
</feature>
<evidence type="ECO:0000256" key="8">
    <source>
        <dbReference type="SAM" id="MobiDB-lite"/>
    </source>
</evidence>
<feature type="binding site" evidence="5">
    <location>
        <position position="289"/>
    </location>
    <ligand>
        <name>FAD</name>
        <dbReference type="ChEBI" id="CHEBI:57692"/>
    </ligand>
</feature>
<dbReference type="Pfam" id="PF00875">
    <property type="entry name" value="DNA_photolyase"/>
    <property type="match status" value="1"/>
</dbReference>
<reference evidence="11" key="1">
    <citation type="submission" date="2016-10" db="EMBL/GenBank/DDBJ databases">
        <authorList>
            <person name="Jeantristanb JTB J.-T."/>
            <person name="Ricardo R."/>
        </authorList>
    </citation>
    <scope>NUCLEOTIDE SEQUENCE [LARGE SCALE GENOMIC DNA]</scope>
</reference>
<evidence type="ECO:0000256" key="2">
    <source>
        <dbReference type="ARBA" id="ARBA00022630"/>
    </source>
</evidence>
<evidence type="ECO:0000313" key="11">
    <source>
        <dbReference type="Proteomes" id="UP000249723"/>
    </source>
</evidence>
<organism evidence="10 11">
    <name type="scientific">Microbotryum saponariae</name>
    <dbReference type="NCBI Taxonomy" id="289078"/>
    <lineage>
        <taxon>Eukaryota</taxon>
        <taxon>Fungi</taxon>
        <taxon>Dikarya</taxon>
        <taxon>Basidiomycota</taxon>
        <taxon>Pucciniomycotina</taxon>
        <taxon>Microbotryomycetes</taxon>
        <taxon>Microbotryales</taxon>
        <taxon>Microbotryaceae</taxon>
        <taxon>Microbotryum</taxon>
    </lineage>
</organism>
<dbReference type="GO" id="GO:0003684">
    <property type="term" value="F:damaged DNA binding"/>
    <property type="evidence" value="ECO:0007669"/>
    <property type="project" value="TreeGrafter"/>
</dbReference>
<dbReference type="InterPro" id="IPR036155">
    <property type="entry name" value="Crypto/Photolyase_N_sf"/>
</dbReference>
<evidence type="ECO:0000256" key="3">
    <source>
        <dbReference type="ARBA" id="ARBA00022827"/>
    </source>
</evidence>
<keyword evidence="3 5" id="KW-0274">FAD</keyword>
<evidence type="ECO:0000259" key="9">
    <source>
        <dbReference type="PROSITE" id="PS51645"/>
    </source>
</evidence>
<protein>
    <recommendedName>
        <fullName evidence="7">Cryptochrome DASH</fullName>
    </recommendedName>
</protein>
<evidence type="ECO:0000256" key="5">
    <source>
        <dbReference type="PIRSR" id="PIRSR602081-1"/>
    </source>
</evidence>
<feature type="site" description="Electron transfer via tryptophanyl radical" evidence="6">
    <location>
        <position position="384"/>
    </location>
</feature>
<comment type="function">
    <text evidence="7">May have a photoreceptor function.</text>
</comment>
<comment type="similarity">
    <text evidence="1 7">Belongs to the DNA photolyase class-1 family.</text>
</comment>
<feature type="site" description="Electron transfer via tryptophanyl radical" evidence="6">
    <location>
        <position position="466"/>
    </location>
</feature>
<dbReference type="GO" id="GO:0000719">
    <property type="term" value="P:photoreactive repair"/>
    <property type="evidence" value="ECO:0007669"/>
    <property type="project" value="TreeGrafter"/>
</dbReference>
<dbReference type="PRINTS" id="PR00147">
    <property type="entry name" value="DNAPHOTLYASE"/>
</dbReference>
<accession>A0A2X0L992</accession>
<feature type="region of interest" description="Disordered" evidence="8">
    <location>
        <begin position="543"/>
        <end position="602"/>
    </location>
</feature>
<keyword evidence="11" id="KW-1185">Reference proteome</keyword>
<keyword evidence="2 5" id="KW-0285">Flavoprotein</keyword>
<dbReference type="SUPFAM" id="SSF48173">
    <property type="entry name" value="Cryptochrome/photolyase FAD-binding domain"/>
    <property type="match status" value="1"/>
</dbReference>
<feature type="binding site" evidence="5">
    <location>
        <begin position="302"/>
        <end position="306"/>
    </location>
    <ligand>
        <name>FAD</name>
        <dbReference type="ChEBI" id="CHEBI:57692"/>
    </ligand>
</feature>
<comment type="cofactor">
    <cofactor evidence="5 7">
        <name>FAD</name>
        <dbReference type="ChEBI" id="CHEBI:57692"/>
    </cofactor>
    <text evidence="5 7">Binds 1 FAD per subunit.</text>
</comment>
<dbReference type="Gene3D" id="1.10.579.10">
    <property type="entry name" value="DNA Cyclobutane Dipyrimidine Photolyase, subunit A, domain 3"/>
    <property type="match status" value="1"/>
</dbReference>
<evidence type="ECO:0000256" key="7">
    <source>
        <dbReference type="RuleBase" id="RU367151"/>
    </source>
</evidence>
<dbReference type="InterPro" id="IPR014729">
    <property type="entry name" value="Rossmann-like_a/b/a_fold"/>
</dbReference>
<sequence>MARKVIVALMRNDLRIHDQALFHAAHSQNNTEVTHLLPLYVFDERQIELSALPDYQRQGPEARTRIYKFWRTGVYRAKFITEAVYDLKQSLQQRNSDLLVRFGQTEHVIAQIVQSLQDDGAEVKKVLMQKEFCTEELAVERRTAKLLGKNSVQVQTFDTSPLLDVRDLPFSIQECPDVFTPFRKRVEGLGQLGRAPLEMPSKFKPFPALEKNSAPFPGYGDKFDKSNTVDAVLPHLLKPLDSSSATAYSAPSHTPSDKSAFPFAGGETSALKRMDWYFHQGKPPPVARYKETRNGLLGHEYSTKFSPFLCFGMLSPRLVMQSLDEHEAKFGSSQNTYWVRFEILWRDYFMFISRKYGSKLFTLGGFESVTDPKQAQIKTKPGWWKGLDSDSPRDQPAIRWLEGRTGVPFIDANMAELRGSGFMSNRGRQNVASFLTKDLQVDWRLGAEFFESHLIDYEPTANYGNWQYVGGVGNDPRASRQFNPIKQANDYDPLGKYIKTWLPELANVPSHRIQAPWILSADEKKRFVTGDYPESPVIEQGSWKKHYFKKGPGKTHGNKNERIKNPGPAKNRQNANNNGGGKGSEQGGHGEGEGGHQQHQQQ</sequence>
<dbReference type="AlphaFoldDB" id="A0A2X0L992"/>
<dbReference type="NCBIfam" id="TIGR02765">
    <property type="entry name" value="crypto_DASH"/>
    <property type="match status" value="1"/>
</dbReference>
<evidence type="ECO:0000256" key="1">
    <source>
        <dbReference type="ARBA" id="ARBA00005862"/>
    </source>
</evidence>
<dbReference type="InterPro" id="IPR002081">
    <property type="entry name" value="Cryptochrome/DNA_photolyase_1"/>
</dbReference>
<feature type="compositionally biased region" description="Gly residues" evidence="8">
    <location>
        <begin position="578"/>
        <end position="587"/>
    </location>
</feature>
<dbReference type="Pfam" id="PF03441">
    <property type="entry name" value="FAD_binding_7"/>
    <property type="match status" value="1"/>
</dbReference>
<dbReference type="InterPro" id="IPR036134">
    <property type="entry name" value="Crypto/Photolyase_FAD-like_sf"/>
</dbReference>
<evidence type="ECO:0000256" key="4">
    <source>
        <dbReference type="ARBA" id="ARBA00022991"/>
    </source>
</evidence>
<keyword evidence="4 7" id="KW-0157">Chromophore</keyword>
<dbReference type="Gene3D" id="1.25.40.80">
    <property type="match status" value="1"/>
</dbReference>
<dbReference type="InterPro" id="IPR005101">
    <property type="entry name" value="Cryptochr/Photolyase_FAD-bd"/>
</dbReference>
<dbReference type="GO" id="GO:0003904">
    <property type="term" value="F:deoxyribodipyrimidine photo-lyase activity"/>
    <property type="evidence" value="ECO:0007669"/>
    <property type="project" value="TreeGrafter"/>
</dbReference>
<dbReference type="InterPro" id="IPR014133">
    <property type="entry name" value="Cry_DASH"/>
</dbReference>
<proteinExistence type="inferred from homology"/>
<dbReference type="InterPro" id="IPR006050">
    <property type="entry name" value="DNA_photolyase_N"/>
</dbReference>
<dbReference type="STRING" id="289078.A0A2X0L992"/>
<dbReference type="PANTHER" id="PTHR11455:SF22">
    <property type="entry name" value="CRYPTOCHROME DASH"/>
    <property type="match status" value="1"/>
</dbReference>